<dbReference type="CDD" id="cd18617">
    <property type="entry name" value="GH43_XynB-like"/>
    <property type="match status" value="1"/>
</dbReference>
<dbReference type="PANTHER" id="PTHR42812">
    <property type="entry name" value="BETA-XYLOSIDASE"/>
    <property type="match status" value="1"/>
</dbReference>
<dbReference type="Proteomes" id="UP000650081">
    <property type="component" value="Unassembled WGS sequence"/>
</dbReference>
<dbReference type="GO" id="GO:0005975">
    <property type="term" value="P:carbohydrate metabolic process"/>
    <property type="evidence" value="ECO:0007669"/>
    <property type="project" value="InterPro"/>
</dbReference>
<comment type="similarity">
    <text evidence="1 4">Belongs to the glycosyl hydrolase 43 family.</text>
</comment>
<keyword evidence="5" id="KW-0732">Signal</keyword>
<name>A0A923PPK5_9BACT</name>
<evidence type="ECO:0000256" key="4">
    <source>
        <dbReference type="RuleBase" id="RU361187"/>
    </source>
</evidence>
<evidence type="ECO:0000256" key="5">
    <source>
        <dbReference type="SAM" id="SignalP"/>
    </source>
</evidence>
<evidence type="ECO:0000256" key="1">
    <source>
        <dbReference type="ARBA" id="ARBA00009865"/>
    </source>
</evidence>
<accession>A0A923PPK5</accession>
<reference evidence="7" key="1">
    <citation type="submission" date="2020-08" db="EMBL/GenBank/DDBJ databases">
        <title>Lewinella bacteria from marine environments.</title>
        <authorList>
            <person name="Zhong Y."/>
        </authorList>
    </citation>
    <scope>NUCLEOTIDE SEQUENCE</scope>
    <source>
        <strain evidence="7">KCTC 42187</strain>
    </source>
</reference>
<dbReference type="Pfam" id="PF17851">
    <property type="entry name" value="GH43_C2"/>
    <property type="match status" value="1"/>
</dbReference>
<dbReference type="Gene3D" id="2.115.10.20">
    <property type="entry name" value="Glycosyl hydrolase domain, family 43"/>
    <property type="match status" value="1"/>
</dbReference>
<gene>
    <name evidence="7" type="ORF">H9S92_12915</name>
</gene>
<dbReference type="EMBL" id="JACSIT010000117">
    <property type="protein sequence ID" value="MBC6995073.1"/>
    <property type="molecule type" value="Genomic_DNA"/>
</dbReference>
<dbReference type="InterPro" id="IPR041542">
    <property type="entry name" value="GH43_C2"/>
</dbReference>
<protein>
    <submittedName>
        <fullName evidence="7">Glycoside hydrolase family 43 protein</fullName>
    </submittedName>
</protein>
<sequence>MLRFSGVFLLFLVGVLLSAQEGAPTHFKNPILPGFHPDPSIIRVGEDYYLVNSSFEWYPGLPIYHSKDLVNWKLIGYGVHRPEQVEIPANTKDSRALYAPTLRYHEGTYYLINTCVTCGGNFYLTAKDPAGPWSDPIWLDSRGIDPSLFWEDGKCYYQGHANISGEPMWPDKNGVWMQELDLATGKLVGPKKQLTHGHATNARWTEGPHLYKINGKYVLTVAEGGTGFQHAVTAFHSDSLWGPYLPYHSNPLLTHRHLGKDYPIHSTGHADLVQTQNGEWWAVTLGKRLYQGKTPLARETFLTPVEIQNEEGYPLPVFNPGHGKLLLEQERPNLPWSPHPAEPVVDDFTAQQLALHWNFLRTPYTKWYTLAEGKLNVALRPEMADSLHNPSLIARRIQHHTFTATVAMRFQPEKTNEAAGLIIYRNSGNHYQLLREGKEMVLYKSLKGNKQAIARRSYPGGEVVLQAAARDGRIQFSCGPASQSLQPLGEAQDLMLISDDVSLGFNGPYVGMYATSQGQPSQAIASYDWFAYAGE</sequence>
<evidence type="ECO:0000313" key="7">
    <source>
        <dbReference type="EMBL" id="MBC6995073.1"/>
    </source>
</evidence>
<evidence type="ECO:0000256" key="2">
    <source>
        <dbReference type="ARBA" id="ARBA00022801"/>
    </source>
</evidence>
<evidence type="ECO:0000256" key="3">
    <source>
        <dbReference type="ARBA" id="ARBA00023295"/>
    </source>
</evidence>
<dbReference type="SUPFAM" id="SSF49899">
    <property type="entry name" value="Concanavalin A-like lectins/glucanases"/>
    <property type="match status" value="1"/>
</dbReference>
<evidence type="ECO:0000313" key="8">
    <source>
        <dbReference type="Proteomes" id="UP000650081"/>
    </source>
</evidence>
<dbReference type="InterPro" id="IPR051795">
    <property type="entry name" value="Glycosyl_Hydrlase_43"/>
</dbReference>
<dbReference type="AlphaFoldDB" id="A0A923PPK5"/>
<feature type="chain" id="PRO_5037679190" evidence="5">
    <location>
        <begin position="20"/>
        <end position="535"/>
    </location>
</feature>
<dbReference type="SUPFAM" id="SSF75005">
    <property type="entry name" value="Arabinanase/levansucrase/invertase"/>
    <property type="match status" value="1"/>
</dbReference>
<dbReference type="Pfam" id="PF04616">
    <property type="entry name" value="Glyco_hydro_43"/>
    <property type="match status" value="1"/>
</dbReference>
<keyword evidence="3 4" id="KW-0326">Glycosidase</keyword>
<keyword evidence="8" id="KW-1185">Reference proteome</keyword>
<dbReference type="GO" id="GO:0004553">
    <property type="term" value="F:hydrolase activity, hydrolyzing O-glycosyl compounds"/>
    <property type="evidence" value="ECO:0007669"/>
    <property type="project" value="InterPro"/>
</dbReference>
<dbReference type="PANTHER" id="PTHR42812:SF12">
    <property type="entry name" value="BETA-XYLOSIDASE-RELATED"/>
    <property type="match status" value="1"/>
</dbReference>
<dbReference type="Gene3D" id="2.60.120.200">
    <property type="match status" value="1"/>
</dbReference>
<dbReference type="InterPro" id="IPR023296">
    <property type="entry name" value="Glyco_hydro_beta-prop_sf"/>
</dbReference>
<evidence type="ECO:0000259" key="6">
    <source>
        <dbReference type="Pfam" id="PF17851"/>
    </source>
</evidence>
<organism evidence="7 8">
    <name type="scientific">Neolewinella lacunae</name>
    <dbReference type="NCBI Taxonomy" id="1517758"/>
    <lineage>
        <taxon>Bacteria</taxon>
        <taxon>Pseudomonadati</taxon>
        <taxon>Bacteroidota</taxon>
        <taxon>Saprospiria</taxon>
        <taxon>Saprospirales</taxon>
        <taxon>Lewinellaceae</taxon>
        <taxon>Neolewinella</taxon>
    </lineage>
</organism>
<dbReference type="InterPro" id="IPR006710">
    <property type="entry name" value="Glyco_hydro_43"/>
</dbReference>
<feature type="signal peptide" evidence="5">
    <location>
        <begin position="1"/>
        <end position="19"/>
    </location>
</feature>
<feature type="domain" description="Beta-xylosidase C-terminal Concanavalin A-like" evidence="6">
    <location>
        <begin position="346"/>
        <end position="532"/>
    </location>
</feature>
<comment type="caution">
    <text evidence="7">The sequence shown here is derived from an EMBL/GenBank/DDBJ whole genome shotgun (WGS) entry which is preliminary data.</text>
</comment>
<proteinExistence type="inferred from homology"/>
<dbReference type="InterPro" id="IPR013320">
    <property type="entry name" value="ConA-like_dom_sf"/>
</dbReference>
<dbReference type="RefSeq" id="WP_187467125.1">
    <property type="nucleotide sequence ID" value="NZ_JACSIT010000117.1"/>
</dbReference>
<keyword evidence="2 4" id="KW-0378">Hydrolase</keyword>